<feature type="transmembrane region" description="Helical" evidence="12">
    <location>
        <begin position="224"/>
        <end position="246"/>
    </location>
</feature>
<dbReference type="GO" id="GO:0015833">
    <property type="term" value="P:peptide transport"/>
    <property type="evidence" value="ECO:0007669"/>
    <property type="project" value="UniProtKB-KW"/>
</dbReference>
<evidence type="ECO:0000256" key="3">
    <source>
        <dbReference type="ARBA" id="ARBA00022475"/>
    </source>
</evidence>
<keyword evidence="3" id="KW-1003">Cell membrane</keyword>
<comment type="subcellular location">
    <subcellularLocation>
        <location evidence="1">Cell inner membrane</location>
        <topology evidence="1">Multi-pass membrane protein</topology>
    </subcellularLocation>
    <subcellularLocation>
        <location evidence="12">Cell membrane</location>
        <topology evidence="12">Multi-pass membrane protein</topology>
    </subcellularLocation>
</comment>
<dbReference type="PANTHER" id="PTHR43386:SF2">
    <property type="entry name" value="OLIGOPEPTIDE TRANSPORT SYSTEM PERMEASE PROTEIN OPPC"/>
    <property type="match status" value="1"/>
</dbReference>
<feature type="transmembrane region" description="Helical" evidence="12">
    <location>
        <begin position="50"/>
        <end position="72"/>
    </location>
</feature>
<evidence type="ECO:0000256" key="10">
    <source>
        <dbReference type="ARBA" id="ARBA00024202"/>
    </source>
</evidence>
<keyword evidence="4" id="KW-0997">Cell inner membrane</keyword>
<dbReference type="Pfam" id="PF00528">
    <property type="entry name" value="BPD_transp_1"/>
    <property type="match status" value="1"/>
</dbReference>
<evidence type="ECO:0000313" key="14">
    <source>
        <dbReference type="EMBL" id="VEF44704.1"/>
    </source>
</evidence>
<dbReference type="SUPFAM" id="SSF161098">
    <property type="entry name" value="MetI-like"/>
    <property type="match status" value="1"/>
</dbReference>
<reference evidence="14 15" key="1">
    <citation type="submission" date="2018-12" db="EMBL/GenBank/DDBJ databases">
        <authorList>
            <consortium name="Pathogen Informatics"/>
        </authorList>
    </citation>
    <scope>NUCLEOTIDE SEQUENCE [LARGE SCALE GENOMIC DNA]</scope>
    <source>
        <strain evidence="14 15">NCTC5906</strain>
    </source>
</reference>
<dbReference type="Pfam" id="PF12911">
    <property type="entry name" value="OppC_N"/>
    <property type="match status" value="1"/>
</dbReference>
<dbReference type="NCBIfam" id="NF011935">
    <property type="entry name" value="PRK15406.1"/>
    <property type="match status" value="1"/>
</dbReference>
<dbReference type="InterPro" id="IPR000515">
    <property type="entry name" value="MetI-like"/>
</dbReference>
<dbReference type="PANTHER" id="PTHR43386">
    <property type="entry name" value="OLIGOPEPTIDE TRANSPORT SYSTEM PERMEASE PROTEIN APPC"/>
    <property type="match status" value="1"/>
</dbReference>
<dbReference type="AlphaFoldDB" id="A0A3S5ECX7"/>
<dbReference type="InterPro" id="IPR035906">
    <property type="entry name" value="MetI-like_sf"/>
</dbReference>
<keyword evidence="5 12" id="KW-0812">Transmembrane</keyword>
<evidence type="ECO:0000256" key="8">
    <source>
        <dbReference type="ARBA" id="ARBA00022989"/>
    </source>
</evidence>
<comment type="similarity">
    <text evidence="10">Belongs to the binding-protein-dependent transport system permease family. OppBC subfamily.</text>
</comment>
<dbReference type="GeneID" id="49636514"/>
<name>A0A3S5ECX7_AGGAP</name>
<dbReference type="RefSeq" id="WP_005703765.1">
    <property type="nucleotide sequence ID" value="NZ_AEWB02000015.1"/>
</dbReference>
<dbReference type="EMBL" id="LR134327">
    <property type="protein sequence ID" value="VEF44704.1"/>
    <property type="molecule type" value="Genomic_DNA"/>
</dbReference>
<accession>A0A3S5ECX7</accession>
<evidence type="ECO:0000256" key="1">
    <source>
        <dbReference type="ARBA" id="ARBA00004429"/>
    </source>
</evidence>
<evidence type="ECO:0000313" key="15">
    <source>
        <dbReference type="Proteomes" id="UP000272690"/>
    </source>
</evidence>
<proteinExistence type="inferred from homology"/>
<evidence type="ECO:0000256" key="5">
    <source>
        <dbReference type="ARBA" id="ARBA00022692"/>
    </source>
</evidence>
<feature type="transmembrane region" description="Helical" evidence="12">
    <location>
        <begin position="280"/>
        <end position="300"/>
    </location>
</feature>
<dbReference type="CDD" id="cd06261">
    <property type="entry name" value="TM_PBP2"/>
    <property type="match status" value="1"/>
</dbReference>
<keyword evidence="6" id="KW-0571">Peptide transport</keyword>
<dbReference type="InterPro" id="IPR050366">
    <property type="entry name" value="BP-dependent_transpt_permease"/>
</dbReference>
<gene>
    <name evidence="14" type="primary">oppC</name>
    <name evidence="14" type="ORF">NCTC5906_02117</name>
</gene>
<sequence length="312" mass="34787">MTTIKRSKPINQKNADFMEQVADRMEDMQLEGRSLWQDAKRRFFRNKAAVASLVILFLILLFISFAPLFFPFTYEDTDWNMMSTAPTLEGYHFFGTDASGRDLLVRTAIGGRISLMVGIAGALISVCIGTIYGAISGYFGGKIDMVMMRFLEILSSFPFMFFVILLVTLFGQNILLIFVAIGAIAWLGLARIVRGQTLSLKNKEFVEAAIVCGVPRRQIIFKHIILNVLGLVAVYASLEVPGFILFESFLSFLGLGTQEPMSSWGALLSDGAAQMEVSPWLLIFPAFFLCLTLFCFNFIGDGLRDALDPKDR</sequence>
<keyword evidence="9 12" id="KW-0472">Membrane</keyword>
<keyword evidence="7" id="KW-0653">Protein transport</keyword>
<evidence type="ECO:0000256" key="7">
    <source>
        <dbReference type="ARBA" id="ARBA00022927"/>
    </source>
</evidence>
<evidence type="ECO:0000256" key="11">
    <source>
        <dbReference type="ARBA" id="ARBA00072251"/>
    </source>
</evidence>
<keyword evidence="2 12" id="KW-0813">Transport</keyword>
<feature type="transmembrane region" description="Helical" evidence="12">
    <location>
        <begin position="174"/>
        <end position="193"/>
    </location>
</feature>
<feature type="transmembrane region" description="Helical" evidence="12">
    <location>
        <begin position="113"/>
        <end position="135"/>
    </location>
</feature>
<feature type="transmembrane region" description="Helical" evidence="12">
    <location>
        <begin position="147"/>
        <end position="168"/>
    </location>
</feature>
<protein>
    <recommendedName>
        <fullName evidence="11">Oligopeptide transport system permease protein OppC</fullName>
    </recommendedName>
</protein>
<dbReference type="GO" id="GO:0005886">
    <property type="term" value="C:plasma membrane"/>
    <property type="evidence" value="ECO:0007669"/>
    <property type="project" value="UniProtKB-SubCell"/>
</dbReference>
<evidence type="ECO:0000256" key="2">
    <source>
        <dbReference type="ARBA" id="ARBA00022448"/>
    </source>
</evidence>
<dbReference type="OrthoDB" id="9805884at2"/>
<dbReference type="InterPro" id="IPR025966">
    <property type="entry name" value="OppC_N"/>
</dbReference>
<evidence type="ECO:0000256" key="6">
    <source>
        <dbReference type="ARBA" id="ARBA00022856"/>
    </source>
</evidence>
<feature type="domain" description="ABC transmembrane type-1" evidence="13">
    <location>
        <begin position="111"/>
        <end position="300"/>
    </location>
</feature>
<evidence type="ECO:0000256" key="4">
    <source>
        <dbReference type="ARBA" id="ARBA00022519"/>
    </source>
</evidence>
<dbReference type="Gene3D" id="1.10.3720.10">
    <property type="entry name" value="MetI-like"/>
    <property type="match status" value="1"/>
</dbReference>
<evidence type="ECO:0000256" key="9">
    <source>
        <dbReference type="ARBA" id="ARBA00023136"/>
    </source>
</evidence>
<dbReference type="GO" id="GO:0055085">
    <property type="term" value="P:transmembrane transport"/>
    <property type="evidence" value="ECO:0007669"/>
    <property type="project" value="InterPro"/>
</dbReference>
<evidence type="ECO:0000259" key="13">
    <source>
        <dbReference type="PROSITE" id="PS50928"/>
    </source>
</evidence>
<evidence type="ECO:0000256" key="12">
    <source>
        <dbReference type="RuleBase" id="RU363032"/>
    </source>
</evidence>
<keyword evidence="8 12" id="KW-1133">Transmembrane helix</keyword>
<dbReference type="PROSITE" id="PS50928">
    <property type="entry name" value="ABC_TM1"/>
    <property type="match status" value="1"/>
</dbReference>
<dbReference type="GO" id="GO:0015031">
    <property type="term" value="P:protein transport"/>
    <property type="evidence" value="ECO:0007669"/>
    <property type="project" value="UniProtKB-KW"/>
</dbReference>
<organism evidence="14 15">
    <name type="scientific">Aggregatibacter aphrophilus ATCC 33389</name>
    <dbReference type="NCBI Taxonomy" id="985008"/>
    <lineage>
        <taxon>Bacteria</taxon>
        <taxon>Pseudomonadati</taxon>
        <taxon>Pseudomonadota</taxon>
        <taxon>Gammaproteobacteria</taxon>
        <taxon>Pasteurellales</taxon>
        <taxon>Pasteurellaceae</taxon>
        <taxon>Aggregatibacter</taxon>
    </lineage>
</organism>
<dbReference type="Proteomes" id="UP000272690">
    <property type="component" value="Chromosome"/>
</dbReference>